<keyword evidence="3" id="KW-0645">Protease</keyword>
<dbReference type="GO" id="GO:0006508">
    <property type="term" value="P:proteolysis"/>
    <property type="evidence" value="ECO:0007669"/>
    <property type="project" value="UniProtKB-KW"/>
</dbReference>
<dbReference type="InterPro" id="IPR013426">
    <property type="entry name" value="EpsH-like"/>
</dbReference>
<evidence type="ECO:0000313" key="10">
    <source>
        <dbReference type="EMBL" id="SKB06889.1"/>
    </source>
</evidence>
<protein>
    <submittedName>
        <fullName evidence="10">Exosortase</fullName>
    </submittedName>
</protein>
<feature type="transmembrane region" description="Helical" evidence="8">
    <location>
        <begin position="99"/>
        <end position="117"/>
    </location>
</feature>
<evidence type="ECO:0000256" key="7">
    <source>
        <dbReference type="ARBA" id="ARBA00023136"/>
    </source>
</evidence>
<reference evidence="11" key="1">
    <citation type="submission" date="2017-02" db="EMBL/GenBank/DDBJ databases">
        <authorList>
            <person name="Varghese N."/>
            <person name="Submissions S."/>
        </authorList>
    </citation>
    <scope>NUCLEOTIDE SEQUENCE [LARGE SCALE GENOMIC DNA]</scope>
    <source>
        <strain evidence="11">ATCC 700200</strain>
    </source>
</reference>
<dbReference type="Proteomes" id="UP000190774">
    <property type="component" value="Unassembled WGS sequence"/>
</dbReference>
<dbReference type="InterPro" id="IPR014263">
    <property type="entry name" value="Methanolan_biosynth_EpsI"/>
</dbReference>
<dbReference type="GO" id="GO:0005886">
    <property type="term" value="C:plasma membrane"/>
    <property type="evidence" value="ECO:0007669"/>
    <property type="project" value="UniProtKB-SubCell"/>
</dbReference>
<comment type="subcellular location">
    <subcellularLocation>
        <location evidence="1">Cell membrane</location>
        <topology evidence="1">Multi-pass membrane protein</topology>
    </subcellularLocation>
</comment>
<dbReference type="EMBL" id="FUYE01000021">
    <property type="protein sequence ID" value="SKB06889.1"/>
    <property type="molecule type" value="Genomic_DNA"/>
</dbReference>
<keyword evidence="6 8" id="KW-1133">Transmembrane helix</keyword>
<evidence type="ECO:0000259" key="9">
    <source>
        <dbReference type="Pfam" id="PF11984"/>
    </source>
</evidence>
<sequence length="559" mass="62172">MSAIVWGVGGLLLLVLAVLWPYQHWEFDRRSSILMGVVNKADADAEWIYCLFVAPIVAWLVWRMRDELVRLTLRGSWLGVPLLVVGMLVYWAGYKVDTGYPGFMAVQLVSLGFILLVAGPHWLRWLIFPWAFLMFMWPLVPLESRLAFPLRILTAKASAGFLNVVGMDVVRDGTGLHSAADAARGLAQGDLFKLDVEEPCSGIRSLFSLLMISALYGWLTLKSWLPRGILFASAIPLAVLGNFVRMILLTVGSRWFGMDFAVGRNIGGQQEMSTFHTLAGFAVFGVALAGMFALGTVLERWETRRRKRAVAASDPATPEIISKAAVLPPRSPWIRLGVAVAICGGGLALCAMTDTTYRVGPPPVSLELPERLGNYASREMPMQAIERQALNEGVEIGRRFYFAKDSPVLASVVLSGPVKRSLHEPQICLPGQGWVINGNTQIEFECGLPQPVRATLLTMHRDVQNEQGMVVRTRAINVYWYQGSQGRTAASYDEHVAYSYSDALLRNIDHRWALMSFFAPMKDQPLGYQDPFAELNVLEDLKNFMRELVPMLIKEIPAE</sequence>
<keyword evidence="7 8" id="KW-0472">Membrane</keyword>
<dbReference type="Pfam" id="PF11984">
    <property type="entry name" value="DUF3485"/>
    <property type="match status" value="1"/>
</dbReference>
<evidence type="ECO:0000313" key="11">
    <source>
        <dbReference type="Proteomes" id="UP000190774"/>
    </source>
</evidence>
<feature type="transmembrane region" description="Helical" evidence="8">
    <location>
        <begin position="45"/>
        <end position="62"/>
    </location>
</feature>
<dbReference type="NCBIfam" id="TIGR04178">
    <property type="entry name" value="exo_archaeo"/>
    <property type="match status" value="1"/>
</dbReference>
<proteinExistence type="predicted"/>
<evidence type="ECO:0000256" key="2">
    <source>
        <dbReference type="ARBA" id="ARBA00022475"/>
    </source>
</evidence>
<feature type="transmembrane region" description="Helical" evidence="8">
    <location>
        <begin position="278"/>
        <end position="298"/>
    </location>
</feature>
<organism evidence="10 11">
    <name type="scientific">Prosthecobacter debontii</name>
    <dbReference type="NCBI Taxonomy" id="48467"/>
    <lineage>
        <taxon>Bacteria</taxon>
        <taxon>Pseudomonadati</taxon>
        <taxon>Verrucomicrobiota</taxon>
        <taxon>Verrucomicrobiia</taxon>
        <taxon>Verrucomicrobiales</taxon>
        <taxon>Verrucomicrobiaceae</taxon>
        <taxon>Prosthecobacter</taxon>
    </lineage>
</organism>
<feature type="transmembrane region" description="Helical" evidence="8">
    <location>
        <begin position="228"/>
        <end position="248"/>
    </location>
</feature>
<dbReference type="AlphaFoldDB" id="A0A1T4YYM0"/>
<feature type="domain" description="Methanolan biosynthesis EpsI" evidence="9">
    <location>
        <begin position="339"/>
        <end position="550"/>
    </location>
</feature>
<dbReference type="InterPro" id="IPR019127">
    <property type="entry name" value="Exosortase"/>
</dbReference>
<evidence type="ECO:0000256" key="3">
    <source>
        <dbReference type="ARBA" id="ARBA00022670"/>
    </source>
</evidence>
<name>A0A1T4YYM0_9BACT</name>
<feature type="transmembrane region" description="Helical" evidence="8">
    <location>
        <begin position="74"/>
        <end position="93"/>
    </location>
</feature>
<evidence type="ECO:0000256" key="5">
    <source>
        <dbReference type="ARBA" id="ARBA00022801"/>
    </source>
</evidence>
<gene>
    <name evidence="10" type="ORF">SAMN02745166_04578</name>
</gene>
<keyword evidence="2" id="KW-1003">Cell membrane</keyword>
<dbReference type="STRING" id="48467.SAMN02745166_04578"/>
<keyword evidence="11" id="KW-1185">Reference proteome</keyword>
<evidence type="ECO:0000256" key="6">
    <source>
        <dbReference type="ARBA" id="ARBA00022989"/>
    </source>
</evidence>
<evidence type="ECO:0000256" key="8">
    <source>
        <dbReference type="SAM" id="Phobius"/>
    </source>
</evidence>
<dbReference type="Pfam" id="PF09721">
    <property type="entry name" value="Exosortase_EpsH"/>
    <property type="match status" value="1"/>
</dbReference>
<keyword evidence="5" id="KW-0378">Hydrolase</keyword>
<evidence type="ECO:0000256" key="4">
    <source>
        <dbReference type="ARBA" id="ARBA00022692"/>
    </source>
</evidence>
<accession>A0A1T4YYM0</accession>
<keyword evidence="4 8" id="KW-0812">Transmembrane</keyword>
<dbReference type="NCBIfam" id="TIGR02602">
    <property type="entry name" value="8TM_EpsH"/>
    <property type="match status" value="1"/>
</dbReference>
<evidence type="ECO:0000256" key="1">
    <source>
        <dbReference type="ARBA" id="ARBA00004651"/>
    </source>
</evidence>
<dbReference type="GO" id="GO:0008233">
    <property type="term" value="F:peptidase activity"/>
    <property type="evidence" value="ECO:0007669"/>
    <property type="project" value="UniProtKB-KW"/>
</dbReference>
<dbReference type="InterPro" id="IPR026392">
    <property type="entry name" value="Exo/Archaeosortase_dom"/>
</dbReference>